<organism evidence="3 4">
    <name type="scientific">Microlunatus soli</name>
    <dbReference type="NCBI Taxonomy" id="630515"/>
    <lineage>
        <taxon>Bacteria</taxon>
        <taxon>Bacillati</taxon>
        <taxon>Actinomycetota</taxon>
        <taxon>Actinomycetes</taxon>
        <taxon>Propionibacteriales</taxon>
        <taxon>Propionibacteriaceae</taxon>
        <taxon>Microlunatus</taxon>
    </lineage>
</organism>
<dbReference type="Proteomes" id="UP000199103">
    <property type="component" value="Chromosome I"/>
</dbReference>
<dbReference type="SUPFAM" id="SSF56601">
    <property type="entry name" value="beta-lactamase/transpeptidase-like"/>
    <property type="match status" value="1"/>
</dbReference>
<dbReference type="EMBL" id="LT629772">
    <property type="protein sequence ID" value="SDT34219.1"/>
    <property type="molecule type" value="Genomic_DNA"/>
</dbReference>
<dbReference type="STRING" id="630515.SAMN04489812_5284"/>
<dbReference type="Gene3D" id="3.40.710.10">
    <property type="entry name" value="DD-peptidase/beta-lactamase superfamily"/>
    <property type="match status" value="1"/>
</dbReference>
<dbReference type="PANTHER" id="PTHR46825">
    <property type="entry name" value="D-ALANYL-D-ALANINE-CARBOXYPEPTIDASE/ENDOPEPTIDASE AMPH"/>
    <property type="match status" value="1"/>
</dbReference>
<dbReference type="InterPro" id="IPR050491">
    <property type="entry name" value="AmpC-like"/>
</dbReference>
<dbReference type="Pfam" id="PF00144">
    <property type="entry name" value="Beta-lactamase"/>
    <property type="match status" value="1"/>
</dbReference>
<evidence type="ECO:0000313" key="4">
    <source>
        <dbReference type="Proteomes" id="UP000199103"/>
    </source>
</evidence>
<reference evidence="3 4" key="1">
    <citation type="submission" date="2016-10" db="EMBL/GenBank/DDBJ databases">
        <authorList>
            <person name="de Groot N.N."/>
        </authorList>
    </citation>
    <scope>NUCLEOTIDE SEQUENCE [LARGE SCALE GENOMIC DNA]</scope>
    <source>
        <strain evidence="3 4">DSM 21800</strain>
    </source>
</reference>
<accession>A0A1H1ZKS0</accession>
<dbReference type="AlphaFoldDB" id="A0A1H1ZKS0"/>
<evidence type="ECO:0000313" key="3">
    <source>
        <dbReference type="EMBL" id="SDT34219.1"/>
    </source>
</evidence>
<dbReference type="InterPro" id="IPR012338">
    <property type="entry name" value="Beta-lactam/transpept-like"/>
</dbReference>
<dbReference type="PANTHER" id="PTHR46825:SF7">
    <property type="entry name" value="D-ALANYL-D-ALANINE CARBOXYPEPTIDASE"/>
    <property type="match status" value="1"/>
</dbReference>
<keyword evidence="3" id="KW-0645">Protease</keyword>
<keyword evidence="3" id="KW-0121">Carboxypeptidase</keyword>
<feature type="transmembrane region" description="Helical" evidence="1">
    <location>
        <begin position="20"/>
        <end position="41"/>
    </location>
</feature>
<keyword evidence="3" id="KW-0378">Hydrolase</keyword>
<feature type="domain" description="Beta-lactamase-related" evidence="2">
    <location>
        <begin position="62"/>
        <end position="362"/>
    </location>
</feature>
<keyword evidence="1" id="KW-0812">Transmembrane</keyword>
<evidence type="ECO:0000256" key="1">
    <source>
        <dbReference type="SAM" id="Phobius"/>
    </source>
</evidence>
<sequence>MSAAVPLPTVARVQTLRRLAWLLIITVMIITLLMITAIGSLKLARNQLTAGAVQLGARQGSAALLKVSGPGVSRTWSSGVARPGATSPVTGAERFRIGSVTKTFVATVVLQLVDQSRVGLDEPIERYLPGLVPNGKIITVRQLLNHTSGLYDYMKRYDLSTNRWRGPERYLHYTPRQLLRVAFDHPPYFAPGADFRYSNTNYVVLGLLIEHLTGRPYASEIRRRILQPLQLSGTSLPGDDPRIPEPAVRAVGSGGDGRTVDVTEQNESLDWAAGEMISTLADLDTFLDALLAGRLISSSALHQMQRTVPMGLGFSYGLGLERFDLPCGGHLWGHGGQLLGYVSYAYRRDDGRSMTMLVASGSDDAFAVFLALATATFCAT</sequence>
<dbReference type="InterPro" id="IPR001466">
    <property type="entry name" value="Beta-lactam-related"/>
</dbReference>
<evidence type="ECO:0000259" key="2">
    <source>
        <dbReference type="Pfam" id="PF00144"/>
    </source>
</evidence>
<name>A0A1H1ZKS0_9ACTN</name>
<protein>
    <submittedName>
        <fullName evidence="3">D-alanyl-D-alanine carboxypeptidase</fullName>
    </submittedName>
</protein>
<gene>
    <name evidence="3" type="ORF">SAMN04489812_5284</name>
</gene>
<proteinExistence type="predicted"/>
<dbReference type="GO" id="GO:0004180">
    <property type="term" value="F:carboxypeptidase activity"/>
    <property type="evidence" value="ECO:0007669"/>
    <property type="project" value="UniProtKB-KW"/>
</dbReference>
<keyword evidence="1" id="KW-1133">Transmembrane helix</keyword>
<keyword evidence="4" id="KW-1185">Reference proteome</keyword>
<keyword evidence="1" id="KW-0472">Membrane</keyword>